<dbReference type="PANTHER" id="PTHR43272:SF33">
    <property type="entry name" value="AMP-BINDING DOMAIN-CONTAINING PROTEIN-RELATED"/>
    <property type="match status" value="1"/>
</dbReference>
<accession>A0AAW2ZJK2</accession>
<dbReference type="InterPro" id="IPR042099">
    <property type="entry name" value="ANL_N_sf"/>
</dbReference>
<evidence type="ECO:0000256" key="2">
    <source>
        <dbReference type="ARBA" id="ARBA00022840"/>
    </source>
</evidence>
<evidence type="ECO:0000313" key="5">
    <source>
        <dbReference type="Proteomes" id="UP001431209"/>
    </source>
</evidence>
<gene>
    <name evidence="4" type="ORF">AKO1_009409</name>
</gene>
<dbReference type="PROSITE" id="PS00455">
    <property type="entry name" value="AMP_BINDING"/>
    <property type="match status" value="1"/>
</dbReference>
<dbReference type="InterPro" id="IPR000873">
    <property type="entry name" value="AMP-dep_synth/lig_dom"/>
</dbReference>
<keyword evidence="2" id="KW-0067">ATP-binding</keyword>
<sequence length="669" mass="74924">MEQVVAQAQINDERRTLKSSIQSLETNDFVRRNAMYPEALLLRSRENVPTAYHSFKRSVETNPNKYCMGRRTKDPATGVAGPYEFITYAQAYETIKNFASGLRSIGVEPEQHLGIFCKNRMEWQLTSEACHTQSIVTIALYDTLGGDAVSYIMNHGEIVCLCMSREEINHTSVVLSSCEFVRHVICYDVLSPQEFSILNEAKPGVRILTFDEVVKIGSQSPYIPVEPTADSTATIMYTSGTTGQPKGVILTHGNLISFANSTKLILPESSPEGEVMLSFLPLGHIFERCVEVSMFEQGGCVGYYQGDVTKLADDLKELRPTILVSVPRVLDRLYDSIKTAYNNLNFMKKYLFDQAFAAKEYAIRNNGSTPIWDRIIFSNIKANVGGRVKYIISGGAPLRSVVQEYLRIALDCSVVQGYGLTETCSGGSLQIPGQLSTSNIGPPIPSNEIKLVSVPEMNYLNTNNPPTGEICIRGLNVSKGYYKDPEKTAEVFDKDGWFHTGDVGMWNADGTLTIIDRVKNMFKLSQGEYVAAENLEMILGQSPFLTRLWIYGDSTHNSLVAVGVVNMDYTKQWAREHHIKDTLQDVRTKEAVLRSLASLAKKKKLQGFEYVKNIYLVDVDFDSPKINGTTPTLKLKRNVLQAHFKQQIEDMYQELQMKNTKPESIKSKL</sequence>
<comment type="caution">
    <text evidence="4">The sequence shown here is derived from an EMBL/GenBank/DDBJ whole genome shotgun (WGS) entry which is preliminary data.</text>
</comment>
<dbReference type="GO" id="GO:0005524">
    <property type="term" value="F:ATP binding"/>
    <property type="evidence" value="ECO:0007669"/>
    <property type="project" value="UniProtKB-KW"/>
</dbReference>
<keyword evidence="1" id="KW-0547">Nucleotide-binding</keyword>
<protein>
    <submittedName>
        <fullName evidence="4">Long-chain acyl-CoA synthetase</fullName>
    </submittedName>
</protein>
<dbReference type="EMBL" id="JAOPGA020001632">
    <property type="protein sequence ID" value="KAL0490038.1"/>
    <property type="molecule type" value="Genomic_DNA"/>
</dbReference>
<dbReference type="Proteomes" id="UP001431209">
    <property type="component" value="Unassembled WGS sequence"/>
</dbReference>
<dbReference type="InterPro" id="IPR020845">
    <property type="entry name" value="AMP-binding_CS"/>
</dbReference>
<dbReference type="GO" id="GO:0004467">
    <property type="term" value="F:long-chain fatty acid-CoA ligase activity"/>
    <property type="evidence" value="ECO:0007669"/>
    <property type="project" value="TreeGrafter"/>
</dbReference>
<dbReference type="GO" id="GO:0016020">
    <property type="term" value="C:membrane"/>
    <property type="evidence" value="ECO:0007669"/>
    <property type="project" value="TreeGrafter"/>
</dbReference>
<evidence type="ECO:0000313" key="4">
    <source>
        <dbReference type="EMBL" id="KAL0490038.1"/>
    </source>
</evidence>
<proteinExistence type="predicted"/>
<feature type="domain" description="AMP-dependent synthetase/ligase" evidence="3">
    <location>
        <begin position="56"/>
        <end position="482"/>
    </location>
</feature>
<dbReference type="AlphaFoldDB" id="A0AAW2ZJK2"/>
<dbReference type="Pfam" id="PF00501">
    <property type="entry name" value="AMP-binding"/>
    <property type="match status" value="1"/>
</dbReference>
<organism evidence="4 5">
    <name type="scientific">Acrasis kona</name>
    <dbReference type="NCBI Taxonomy" id="1008807"/>
    <lineage>
        <taxon>Eukaryota</taxon>
        <taxon>Discoba</taxon>
        <taxon>Heterolobosea</taxon>
        <taxon>Tetramitia</taxon>
        <taxon>Eutetramitia</taxon>
        <taxon>Acrasidae</taxon>
        <taxon>Acrasis</taxon>
    </lineage>
</organism>
<dbReference type="Gene3D" id="3.40.50.12780">
    <property type="entry name" value="N-terminal domain of ligase-like"/>
    <property type="match status" value="1"/>
</dbReference>
<evidence type="ECO:0000256" key="1">
    <source>
        <dbReference type="ARBA" id="ARBA00022741"/>
    </source>
</evidence>
<keyword evidence="5" id="KW-1185">Reference proteome</keyword>
<reference evidence="4 5" key="1">
    <citation type="submission" date="2024-03" db="EMBL/GenBank/DDBJ databases">
        <title>The Acrasis kona genome and developmental transcriptomes reveal deep origins of eukaryotic multicellular pathways.</title>
        <authorList>
            <person name="Sheikh S."/>
            <person name="Fu C.-J."/>
            <person name="Brown M.W."/>
            <person name="Baldauf S.L."/>
        </authorList>
    </citation>
    <scope>NUCLEOTIDE SEQUENCE [LARGE SCALE GENOMIC DNA]</scope>
    <source>
        <strain evidence="4 5">ATCC MYA-3509</strain>
    </source>
</reference>
<dbReference type="GO" id="GO:0005783">
    <property type="term" value="C:endoplasmic reticulum"/>
    <property type="evidence" value="ECO:0007669"/>
    <property type="project" value="TreeGrafter"/>
</dbReference>
<dbReference type="SUPFAM" id="SSF56801">
    <property type="entry name" value="Acetyl-CoA synthetase-like"/>
    <property type="match status" value="1"/>
</dbReference>
<name>A0AAW2ZJK2_9EUKA</name>
<dbReference type="PANTHER" id="PTHR43272">
    <property type="entry name" value="LONG-CHAIN-FATTY-ACID--COA LIGASE"/>
    <property type="match status" value="1"/>
</dbReference>
<evidence type="ECO:0000259" key="3">
    <source>
        <dbReference type="Pfam" id="PF00501"/>
    </source>
</evidence>